<reference evidence="3" key="1">
    <citation type="submission" date="2016-02" db="EMBL/GenBank/DDBJ databases">
        <authorList>
            <person name="Schultz-Johansen M."/>
            <person name="Glaring M.A."/>
            <person name="Bech P.K."/>
            <person name="Stougaard P."/>
        </authorList>
    </citation>
    <scope>NUCLEOTIDE SEQUENCE [LARGE SCALE GENOMIC DNA]</scope>
    <source>
        <strain evidence="3">S66</strain>
    </source>
</reference>
<comment type="caution">
    <text evidence="2">The sequence shown here is derived from an EMBL/GenBank/DDBJ whole genome shotgun (WGS) entry which is preliminary data.</text>
</comment>
<dbReference type="SUPFAM" id="SSF53098">
    <property type="entry name" value="Ribonuclease H-like"/>
    <property type="match status" value="1"/>
</dbReference>
<dbReference type="OrthoDB" id="501284at2"/>
<dbReference type="InterPro" id="IPR036397">
    <property type="entry name" value="RNaseH_sf"/>
</dbReference>
<dbReference type="EMBL" id="LSNE01000003">
    <property type="protein sequence ID" value="KXI29600.1"/>
    <property type="molecule type" value="Genomic_DNA"/>
</dbReference>
<dbReference type="Pfam" id="PF09039">
    <property type="entry name" value="HTH_Tnp_Mu_2"/>
    <property type="match status" value="1"/>
</dbReference>
<dbReference type="GO" id="GO:0015074">
    <property type="term" value="P:DNA integration"/>
    <property type="evidence" value="ECO:0007669"/>
    <property type="project" value="InterPro"/>
</dbReference>
<dbReference type="Gene3D" id="3.30.420.10">
    <property type="entry name" value="Ribonuclease H-like superfamily/Ribonuclease H"/>
    <property type="match status" value="1"/>
</dbReference>
<dbReference type="PROSITE" id="PS50994">
    <property type="entry name" value="INTEGRASE"/>
    <property type="match status" value="1"/>
</dbReference>
<organism evidence="2 3">
    <name type="scientific">Paraglaciecola hydrolytica</name>
    <dbReference type="NCBI Taxonomy" id="1799789"/>
    <lineage>
        <taxon>Bacteria</taxon>
        <taxon>Pseudomonadati</taxon>
        <taxon>Pseudomonadota</taxon>
        <taxon>Gammaproteobacteria</taxon>
        <taxon>Alteromonadales</taxon>
        <taxon>Alteromonadaceae</taxon>
        <taxon>Paraglaciecola</taxon>
    </lineage>
</organism>
<evidence type="ECO:0000259" key="1">
    <source>
        <dbReference type="PROSITE" id="PS50994"/>
    </source>
</evidence>
<feature type="domain" description="Integrase catalytic" evidence="1">
    <location>
        <begin position="246"/>
        <end position="451"/>
    </location>
</feature>
<dbReference type="InterPro" id="IPR012337">
    <property type="entry name" value="RNaseH-like_sf"/>
</dbReference>
<evidence type="ECO:0000313" key="2">
    <source>
        <dbReference type="EMBL" id="KXI29600.1"/>
    </source>
</evidence>
<evidence type="ECO:0000313" key="3">
    <source>
        <dbReference type="Proteomes" id="UP000070299"/>
    </source>
</evidence>
<gene>
    <name evidence="2" type="ORF">AX660_05975</name>
</gene>
<keyword evidence="3" id="KW-1185">Reference proteome</keyword>
<dbReference type="InterPro" id="IPR001584">
    <property type="entry name" value="Integrase_cat-core"/>
</dbReference>
<sequence length="638" mass="72080">MNFAEQLVPKATLLWGATRWTVESIDDDAVIMTNASNKQLRSFPRPFIDSTAIKGNIKIVMRDGDLQTVILTKSEQDLADAYTKVGEALNEMKAPLGLTGDLDKNRKYNGQLKAREIFDELGLNHLKTPSKSELSRIATHYRKTGGDFSSCVIKTRKKQGKPLPFEIELLCGKAIKGFFLTRNKPTDTATFRYLESITPDNLKALLPSASCFRRKLKALNKELCILKRDGEAALRAYNRGIGAKIIADMLLERVEMDAMHVCLGVMDDDKHFLGYFTVYFAVDAASRAVVGYHIEVKKKLRGETAAGVMACIRNILSTQMPHGVNTLFPIGGIPDVIVMDHGTAFANARIRKLCKTLSISLQYTGTKRGWGKPIAESFVKTLRQRFLRNIKGYRNADNFKNRDSQKPEHENCVKLSELKRAAEYFIHYDYHKSKHSGLKLSTPEKEWKRLYRNPPPRKADEQDRSVFKTETKKRAMHLVRGIFLQYQYFQSPEAKDLYKELDVFGNKKESIDVHILFDPEDASEIAIIHPLTGELITVSNTDNSVHQGMSFIEARAVIDTNASLDDENDEFGALNMLSQNPKQINTHVRPHEKTAVINDYDGDFRDLLDTEVPDRGPTTDDIDFEELNDGSTGFGCEE</sequence>
<accession>A0A136A394</accession>
<protein>
    <recommendedName>
        <fullName evidence="1">Integrase catalytic domain-containing protein</fullName>
    </recommendedName>
</protein>
<dbReference type="STRING" id="1799789.AX660_05975"/>
<dbReference type="RefSeq" id="WP_068372359.1">
    <property type="nucleotide sequence ID" value="NZ_LSNE01000003.1"/>
</dbReference>
<dbReference type="AlphaFoldDB" id="A0A136A394"/>
<proteinExistence type="predicted"/>
<dbReference type="InterPro" id="IPR015126">
    <property type="entry name" value="Mu_I-gamma"/>
</dbReference>
<dbReference type="GO" id="GO:0003676">
    <property type="term" value="F:nucleic acid binding"/>
    <property type="evidence" value="ECO:0007669"/>
    <property type="project" value="InterPro"/>
</dbReference>
<dbReference type="Proteomes" id="UP000070299">
    <property type="component" value="Unassembled WGS sequence"/>
</dbReference>
<name>A0A136A394_9ALTE</name>